<evidence type="ECO:0000313" key="2">
    <source>
        <dbReference type="EMBL" id="QBX35176.1"/>
    </source>
</evidence>
<protein>
    <submittedName>
        <fullName evidence="2">Phage tail protein</fullName>
    </submittedName>
</protein>
<dbReference type="InterPro" id="IPR006521">
    <property type="entry name" value="Tail_protein_I"/>
</dbReference>
<dbReference type="KEGG" id="plia:E4191_11075"/>
<accession>A0A4P7HLW2</accession>
<dbReference type="NCBIfam" id="TIGR02242">
    <property type="entry name" value="tail_TIGR02242"/>
    <property type="match status" value="1"/>
</dbReference>
<evidence type="ECO:0000256" key="1">
    <source>
        <dbReference type="SAM" id="MobiDB-lite"/>
    </source>
</evidence>
<sequence>MSCLPNEPRFRLLDHLTGWDEYSAQGLTGLGDDGGVRMEGGLEGLTPDAIDPYIPLPALAPGCNPYDWYLAARAAPASTIRALDGCSNKWREAWPRGCVPVAFGRAVAVAVDRHRVAVADAAAGRVWVLLLKGARILAEIAVDAPRDVSFGPAGEIVVAAHGGTALLRFTPNGRPLGAWLAALPEGRIARIAHDAKGRLWLAVEAGADRFTLHAQETVADPAFVPRDADDLTTAFTRTAMLRSDRSGFCLLRGDGHGTETTFCWDWFGRSIAADCVGSAEGAAFARQGQLLTRALDSGIPRCRWHRLILDAEIPAGTRLGLAVATSETALPTAQGTVDPDWAGFAPGLPHPGDWQVIEPGQLDALIRTPPGRYLFLRLRLSGDGSATPRVRRIHIDFPRATSADLLPSVYREEGVAGDFTERFLSLFDASLGMVDAAVAQFPALIDGARARDEVLPWIARFLAVSLDETWDAATRRRILRAAPDLFRRRGTRAGLAASIRLAYDLSDDPAITEHGLERNWGAVAASGAPGPADARLGRTRLFSRKSARLTLGVSPLGRTPVMSYGDPAADPHTTGAFRFTVAVPSGVGAQTDALSRLVDGQKPAHTLAVLSVGSSTGFRLGGALRIGIDTLIAWPAPHVLGTSRGQLGHTTILGGSAPPGPVLGRSTLTSPPAAQPMSCPE</sequence>
<feature type="region of interest" description="Disordered" evidence="1">
    <location>
        <begin position="650"/>
        <end position="681"/>
    </location>
</feature>
<dbReference type="InterPro" id="IPR011042">
    <property type="entry name" value="6-blade_b-propeller_TolB-like"/>
</dbReference>
<name>A0A4P7HLW2_9RHOB</name>
<dbReference type="RefSeq" id="WP_135313458.1">
    <property type="nucleotide sequence ID" value="NZ_CP038439.1"/>
</dbReference>
<dbReference type="Gene3D" id="2.120.10.30">
    <property type="entry name" value="TolB, C-terminal domain"/>
    <property type="match status" value="1"/>
</dbReference>
<gene>
    <name evidence="2" type="ORF">E4191_11075</name>
</gene>
<dbReference type="EMBL" id="CP038439">
    <property type="protein sequence ID" value="QBX35176.1"/>
    <property type="molecule type" value="Genomic_DNA"/>
</dbReference>
<proteinExistence type="predicted"/>
<dbReference type="SUPFAM" id="SSF63825">
    <property type="entry name" value="YWTD domain"/>
    <property type="match status" value="1"/>
</dbReference>
<dbReference type="Pfam" id="PF09684">
    <property type="entry name" value="Tail_P2_I"/>
    <property type="match status" value="1"/>
</dbReference>
<organism evidence="2 3">
    <name type="scientific">Paracoccus liaowanqingii</name>
    <dbReference type="NCBI Taxonomy" id="2560053"/>
    <lineage>
        <taxon>Bacteria</taxon>
        <taxon>Pseudomonadati</taxon>
        <taxon>Pseudomonadota</taxon>
        <taxon>Alphaproteobacteria</taxon>
        <taxon>Rhodobacterales</taxon>
        <taxon>Paracoccaceae</taxon>
        <taxon>Paracoccus</taxon>
    </lineage>
</organism>
<dbReference type="AlphaFoldDB" id="A0A4P7HLW2"/>
<dbReference type="InterPro" id="IPR011748">
    <property type="entry name" value="Unchr_phage_tail-like"/>
</dbReference>
<reference evidence="3" key="1">
    <citation type="submission" date="2019-03" db="EMBL/GenBank/DDBJ databases">
        <authorList>
            <person name="Li J."/>
        </authorList>
    </citation>
    <scope>NUCLEOTIDE SEQUENCE [LARGE SCALE GENOMIC DNA]</scope>
    <source>
        <strain evidence="3">2251</strain>
    </source>
</reference>
<evidence type="ECO:0000313" key="3">
    <source>
        <dbReference type="Proteomes" id="UP000296374"/>
    </source>
</evidence>
<dbReference type="Proteomes" id="UP000296374">
    <property type="component" value="Chromosome"/>
</dbReference>